<dbReference type="InterPro" id="IPR045584">
    <property type="entry name" value="Pilin-like"/>
</dbReference>
<evidence type="ECO:0008006" key="9">
    <source>
        <dbReference type="Google" id="ProtNLM"/>
    </source>
</evidence>
<reference evidence="7 8" key="1">
    <citation type="journal article" date="2016" name="Nat. Commun.">
        <title>Thousands of microbial genomes shed light on interconnected biogeochemical processes in an aquifer system.</title>
        <authorList>
            <person name="Anantharaman K."/>
            <person name="Brown C.T."/>
            <person name="Hug L.A."/>
            <person name="Sharon I."/>
            <person name="Castelle C.J."/>
            <person name="Probst A.J."/>
            <person name="Thomas B.C."/>
            <person name="Singh A."/>
            <person name="Wilkins M.J."/>
            <person name="Karaoz U."/>
            <person name="Brodie E.L."/>
            <person name="Williams K.H."/>
            <person name="Hubbard S.S."/>
            <person name="Banfield J.F."/>
        </authorList>
    </citation>
    <scope>NUCLEOTIDE SEQUENCE [LARGE SCALE GENOMIC DNA]</scope>
</reference>
<dbReference type="NCBIfam" id="TIGR02532">
    <property type="entry name" value="IV_pilin_GFxxxE"/>
    <property type="match status" value="1"/>
</dbReference>
<dbReference type="EMBL" id="MFJR01000007">
    <property type="protein sequence ID" value="OGG26970.1"/>
    <property type="molecule type" value="Genomic_DNA"/>
</dbReference>
<keyword evidence="5 6" id="KW-0472">Membrane</keyword>
<dbReference type="PROSITE" id="PS00409">
    <property type="entry name" value="PROKAR_NTER_METHYL"/>
    <property type="match status" value="1"/>
</dbReference>
<keyword evidence="3 6" id="KW-0812">Transmembrane</keyword>
<comment type="caution">
    <text evidence="7">The sequence shown here is derived from an EMBL/GenBank/DDBJ whole genome shotgun (WGS) entry which is preliminary data.</text>
</comment>
<dbReference type="Proteomes" id="UP000176609">
    <property type="component" value="Unassembled WGS sequence"/>
</dbReference>
<organism evidence="7 8">
    <name type="scientific">Candidatus Gottesmanbacteria bacterium RIFCSPLOWO2_01_FULL_39_12b</name>
    <dbReference type="NCBI Taxonomy" id="1798388"/>
    <lineage>
        <taxon>Bacteria</taxon>
        <taxon>Candidatus Gottesmaniibacteriota</taxon>
    </lineage>
</organism>
<sequence>MKKNLQHNKGFSLLELLVVISIIAIMITLGISSYSTAQKKSRDSKRKSDLKDVQSALEQYYSVCGNIYPIPVGFYSGGIICSSPSIAILPNLPSDPRGTTSYTCSSCNSTSYTLCASLETENVTAFCVSNLQ</sequence>
<dbReference type="GO" id="GO:0015628">
    <property type="term" value="P:protein secretion by the type II secretion system"/>
    <property type="evidence" value="ECO:0007669"/>
    <property type="project" value="InterPro"/>
</dbReference>
<gene>
    <name evidence="7" type="ORF">A2960_02375</name>
</gene>
<proteinExistence type="predicted"/>
<dbReference type="PRINTS" id="PR00813">
    <property type="entry name" value="BCTERIALGSPG"/>
</dbReference>
<dbReference type="GO" id="GO:0016020">
    <property type="term" value="C:membrane"/>
    <property type="evidence" value="ECO:0007669"/>
    <property type="project" value="UniProtKB-SubCell"/>
</dbReference>
<dbReference type="PANTHER" id="PTHR30093:SF44">
    <property type="entry name" value="TYPE II SECRETION SYSTEM CORE PROTEIN G"/>
    <property type="match status" value="1"/>
</dbReference>
<feature type="transmembrane region" description="Helical" evidence="6">
    <location>
        <begin position="12"/>
        <end position="37"/>
    </location>
</feature>
<evidence type="ECO:0000256" key="2">
    <source>
        <dbReference type="ARBA" id="ARBA00022481"/>
    </source>
</evidence>
<keyword evidence="4 6" id="KW-1133">Transmembrane helix</keyword>
<evidence type="ECO:0000256" key="4">
    <source>
        <dbReference type="ARBA" id="ARBA00022989"/>
    </source>
</evidence>
<dbReference type="Gene3D" id="3.30.700.10">
    <property type="entry name" value="Glycoprotein, Type 4 Pilin"/>
    <property type="match status" value="1"/>
</dbReference>
<comment type="subcellular location">
    <subcellularLocation>
        <location evidence="1">Membrane</location>
        <topology evidence="1">Single-pass membrane protein</topology>
    </subcellularLocation>
</comment>
<dbReference type="AlphaFoldDB" id="A0A1F6AQK3"/>
<accession>A0A1F6AQK3</accession>
<evidence type="ECO:0000256" key="6">
    <source>
        <dbReference type="SAM" id="Phobius"/>
    </source>
</evidence>
<evidence type="ECO:0000256" key="3">
    <source>
        <dbReference type="ARBA" id="ARBA00022692"/>
    </source>
</evidence>
<dbReference type="InterPro" id="IPR012902">
    <property type="entry name" value="N_methyl_site"/>
</dbReference>
<dbReference type="Pfam" id="PF07963">
    <property type="entry name" value="N_methyl"/>
    <property type="match status" value="1"/>
</dbReference>
<evidence type="ECO:0000256" key="5">
    <source>
        <dbReference type="ARBA" id="ARBA00023136"/>
    </source>
</evidence>
<evidence type="ECO:0000313" key="8">
    <source>
        <dbReference type="Proteomes" id="UP000176609"/>
    </source>
</evidence>
<evidence type="ECO:0000256" key="1">
    <source>
        <dbReference type="ARBA" id="ARBA00004167"/>
    </source>
</evidence>
<name>A0A1F6AQK3_9BACT</name>
<dbReference type="SUPFAM" id="SSF54523">
    <property type="entry name" value="Pili subunits"/>
    <property type="match status" value="1"/>
</dbReference>
<dbReference type="GO" id="GO:0015627">
    <property type="term" value="C:type II protein secretion system complex"/>
    <property type="evidence" value="ECO:0007669"/>
    <property type="project" value="InterPro"/>
</dbReference>
<evidence type="ECO:0000313" key="7">
    <source>
        <dbReference type="EMBL" id="OGG26970.1"/>
    </source>
</evidence>
<dbReference type="InterPro" id="IPR000983">
    <property type="entry name" value="Bac_GSPG_pilin"/>
</dbReference>
<dbReference type="PANTHER" id="PTHR30093">
    <property type="entry name" value="GENERAL SECRETION PATHWAY PROTEIN G"/>
    <property type="match status" value="1"/>
</dbReference>
<protein>
    <recommendedName>
        <fullName evidence="9">Type II secretion system protein GspG C-terminal domain-containing protein</fullName>
    </recommendedName>
</protein>
<keyword evidence="2" id="KW-0488">Methylation</keyword>